<dbReference type="Proteomes" id="UP000284605">
    <property type="component" value="Unassembled WGS sequence"/>
</dbReference>
<evidence type="ECO:0000313" key="1">
    <source>
        <dbReference type="EMBL" id="RJF86493.1"/>
    </source>
</evidence>
<reference evidence="1 2" key="1">
    <citation type="submission" date="2018-09" db="EMBL/GenBank/DDBJ databases">
        <authorList>
            <person name="Zhu H."/>
        </authorList>
    </citation>
    <scope>NUCLEOTIDE SEQUENCE [LARGE SCALE GENOMIC DNA]</scope>
    <source>
        <strain evidence="1 2">K1W22B-8</strain>
    </source>
</reference>
<dbReference type="RefSeq" id="WP_119777129.1">
    <property type="nucleotide sequence ID" value="NZ_QYUK01000011.1"/>
</dbReference>
<comment type="caution">
    <text evidence="1">The sequence shown here is derived from an EMBL/GenBank/DDBJ whole genome shotgun (WGS) entry which is preliminary data.</text>
</comment>
<dbReference type="EMBL" id="QYUK01000011">
    <property type="protein sequence ID" value="RJF86493.1"/>
    <property type="molecule type" value="Genomic_DNA"/>
</dbReference>
<keyword evidence="2" id="KW-1185">Reference proteome</keyword>
<organism evidence="1 2">
    <name type="scientific">Oleomonas cavernae</name>
    <dbReference type="NCBI Taxonomy" id="2320859"/>
    <lineage>
        <taxon>Bacteria</taxon>
        <taxon>Pseudomonadati</taxon>
        <taxon>Pseudomonadota</taxon>
        <taxon>Alphaproteobacteria</taxon>
        <taxon>Acetobacterales</taxon>
        <taxon>Acetobacteraceae</taxon>
        <taxon>Oleomonas</taxon>
    </lineage>
</organism>
<proteinExistence type="predicted"/>
<name>A0A418W918_9PROT</name>
<protein>
    <submittedName>
        <fullName evidence="1">Uncharacterized protein</fullName>
    </submittedName>
</protein>
<accession>A0A418W918</accession>
<gene>
    <name evidence="1" type="ORF">D3874_05190</name>
</gene>
<sequence length="163" mass="17860">MIDRYLLAGLRHGVADTAIAGIRVAVLIRSKRAGAEAALALADSLEETVEKRFGPRARNRLRLLRIEIILGYREELLGRAANARLADLDALAQGGMRHCPAVAEQIRLAQAAHCLARGETRQAIAITSTIMTPRQRTGASGSIPRPRSCGRRPIWRRAIVARR</sequence>
<dbReference type="AlphaFoldDB" id="A0A418W918"/>
<evidence type="ECO:0000313" key="2">
    <source>
        <dbReference type="Proteomes" id="UP000284605"/>
    </source>
</evidence>